<protein>
    <submittedName>
        <fullName evidence="3">Uncharacterized protein</fullName>
    </submittedName>
</protein>
<reference evidence="3" key="1">
    <citation type="submission" date="2022-11" db="UniProtKB">
        <authorList>
            <consortium name="WormBaseParasite"/>
        </authorList>
    </citation>
    <scope>IDENTIFICATION</scope>
</reference>
<feature type="region of interest" description="Disordered" evidence="1">
    <location>
        <begin position="1"/>
        <end position="33"/>
    </location>
</feature>
<keyword evidence="2" id="KW-1185">Reference proteome</keyword>
<feature type="compositionally biased region" description="Pro residues" evidence="1">
    <location>
        <begin position="90"/>
        <end position="100"/>
    </location>
</feature>
<dbReference type="Proteomes" id="UP000887578">
    <property type="component" value="Unplaced"/>
</dbReference>
<feature type="region of interest" description="Disordered" evidence="1">
    <location>
        <begin position="88"/>
        <end position="136"/>
    </location>
</feature>
<dbReference type="WBParaSite" id="PDA_v2.g15121.t1">
    <property type="protein sequence ID" value="PDA_v2.g15121.t1"/>
    <property type="gene ID" value="PDA_v2.g15121"/>
</dbReference>
<organism evidence="2 3">
    <name type="scientific">Panagrolaimus davidi</name>
    <dbReference type="NCBI Taxonomy" id="227884"/>
    <lineage>
        <taxon>Eukaryota</taxon>
        <taxon>Metazoa</taxon>
        <taxon>Ecdysozoa</taxon>
        <taxon>Nematoda</taxon>
        <taxon>Chromadorea</taxon>
        <taxon>Rhabditida</taxon>
        <taxon>Tylenchina</taxon>
        <taxon>Panagrolaimomorpha</taxon>
        <taxon>Panagrolaimoidea</taxon>
        <taxon>Panagrolaimidae</taxon>
        <taxon>Panagrolaimus</taxon>
    </lineage>
</organism>
<feature type="compositionally biased region" description="Basic and acidic residues" evidence="1">
    <location>
        <begin position="1"/>
        <end position="10"/>
    </location>
</feature>
<name>A0A914PK40_9BILA</name>
<evidence type="ECO:0000313" key="2">
    <source>
        <dbReference type="Proteomes" id="UP000887578"/>
    </source>
</evidence>
<evidence type="ECO:0000313" key="3">
    <source>
        <dbReference type="WBParaSite" id="PDA_v2.g15121.t1"/>
    </source>
</evidence>
<dbReference type="AlphaFoldDB" id="A0A914PK40"/>
<sequence>MPQTSGHREGSITNSDNESNSNGPSSSNMFPRNANNIDPNMFYNMMMAQSMMNMPGMPPGMPPFPPNMPGFHGMPPMPPGMMPPFGAGGLPPPFFPPGMPPSSDRPNSISPMFEQGRQEQPNIPESILRQLPSSARPLTVADLERNLLSKN</sequence>
<proteinExistence type="predicted"/>
<accession>A0A914PK40</accession>
<evidence type="ECO:0000256" key="1">
    <source>
        <dbReference type="SAM" id="MobiDB-lite"/>
    </source>
</evidence>
<feature type="compositionally biased region" description="Low complexity" evidence="1">
    <location>
        <begin position="14"/>
        <end position="28"/>
    </location>
</feature>